<dbReference type="InterPro" id="IPR000551">
    <property type="entry name" value="MerR-type_HTH_dom"/>
</dbReference>
<dbReference type="PROSITE" id="PS00552">
    <property type="entry name" value="HTH_MERR_1"/>
    <property type="match status" value="1"/>
</dbReference>
<keyword evidence="4" id="KW-0804">Transcription</keyword>
<dbReference type="InterPro" id="IPR047057">
    <property type="entry name" value="MerR_fam"/>
</dbReference>
<name>A0ABU2MIE1_9ACTN</name>
<dbReference type="RefSeq" id="WP_311702478.1">
    <property type="nucleotide sequence ID" value="NZ_JAVREL010000001.1"/>
</dbReference>
<keyword evidence="7" id="KW-1185">Reference proteome</keyword>
<evidence type="ECO:0000256" key="3">
    <source>
        <dbReference type="ARBA" id="ARBA00023125"/>
    </source>
</evidence>
<keyword evidence="3" id="KW-0238">DNA-binding</keyword>
<dbReference type="Pfam" id="PF13411">
    <property type="entry name" value="MerR_1"/>
    <property type="match status" value="1"/>
</dbReference>
<organism evidence="6 7">
    <name type="scientific">Streptomyces litchfieldiae</name>
    <dbReference type="NCBI Taxonomy" id="3075543"/>
    <lineage>
        <taxon>Bacteria</taxon>
        <taxon>Bacillati</taxon>
        <taxon>Actinomycetota</taxon>
        <taxon>Actinomycetes</taxon>
        <taxon>Kitasatosporales</taxon>
        <taxon>Streptomycetaceae</taxon>
        <taxon>Streptomyces</taxon>
    </lineage>
</organism>
<dbReference type="SUPFAM" id="SSF46955">
    <property type="entry name" value="Putative DNA-binding domain"/>
    <property type="match status" value="1"/>
</dbReference>
<dbReference type="PRINTS" id="PR00040">
    <property type="entry name" value="HTHMERR"/>
</dbReference>
<protein>
    <submittedName>
        <fullName evidence="6">MerR family transcriptional regulator</fullName>
    </submittedName>
</protein>
<evidence type="ECO:0000313" key="7">
    <source>
        <dbReference type="Proteomes" id="UP001183246"/>
    </source>
</evidence>
<keyword evidence="1" id="KW-0678">Repressor</keyword>
<dbReference type="Proteomes" id="UP001183246">
    <property type="component" value="Unassembled WGS sequence"/>
</dbReference>
<evidence type="ECO:0000313" key="6">
    <source>
        <dbReference type="EMBL" id="MDT0341360.1"/>
    </source>
</evidence>
<reference evidence="7" key="1">
    <citation type="submission" date="2023-07" db="EMBL/GenBank/DDBJ databases">
        <title>30 novel species of actinomycetes from the DSMZ collection.</title>
        <authorList>
            <person name="Nouioui I."/>
        </authorList>
    </citation>
    <scope>NUCLEOTIDE SEQUENCE [LARGE SCALE GENOMIC DNA]</scope>
    <source>
        <strain evidence="7">DSM 44938</strain>
    </source>
</reference>
<keyword evidence="2" id="KW-0805">Transcription regulation</keyword>
<evidence type="ECO:0000256" key="2">
    <source>
        <dbReference type="ARBA" id="ARBA00023015"/>
    </source>
</evidence>
<accession>A0ABU2MIE1</accession>
<evidence type="ECO:0000256" key="4">
    <source>
        <dbReference type="ARBA" id="ARBA00023163"/>
    </source>
</evidence>
<evidence type="ECO:0000256" key="1">
    <source>
        <dbReference type="ARBA" id="ARBA00022491"/>
    </source>
</evidence>
<comment type="caution">
    <text evidence="6">The sequence shown here is derived from an EMBL/GenBank/DDBJ whole genome shotgun (WGS) entry which is preliminary data.</text>
</comment>
<dbReference type="EMBL" id="JAVREL010000001">
    <property type="protein sequence ID" value="MDT0341360.1"/>
    <property type="molecule type" value="Genomic_DNA"/>
</dbReference>
<dbReference type="PANTHER" id="PTHR30204">
    <property type="entry name" value="REDOX-CYCLING DRUG-SENSING TRANSCRIPTIONAL ACTIVATOR SOXR"/>
    <property type="match status" value="1"/>
</dbReference>
<dbReference type="Gene3D" id="1.10.1660.10">
    <property type="match status" value="1"/>
</dbReference>
<dbReference type="SMART" id="SM00422">
    <property type="entry name" value="HTH_MERR"/>
    <property type="match status" value="1"/>
</dbReference>
<feature type="domain" description="HTH merR-type" evidence="5">
    <location>
        <begin position="1"/>
        <end position="68"/>
    </location>
</feature>
<dbReference type="InterPro" id="IPR009061">
    <property type="entry name" value="DNA-bd_dom_put_sf"/>
</dbReference>
<evidence type="ECO:0000259" key="5">
    <source>
        <dbReference type="PROSITE" id="PS50937"/>
    </source>
</evidence>
<dbReference type="PROSITE" id="PS50937">
    <property type="entry name" value="HTH_MERR_2"/>
    <property type="match status" value="1"/>
</dbReference>
<sequence length="119" mass="13027">MRIGDLARATGVSRRLLRYYEEQGLLRPARDANGYRAYADTDVATVRHIRALLDAGLTTAVIARVLACVDDEGDRLVHTGCPGLMGALRRERGRVTEEMARLRASGEALDTLLAAARHP</sequence>
<dbReference type="PANTHER" id="PTHR30204:SF69">
    <property type="entry name" value="MERR-FAMILY TRANSCRIPTIONAL REGULATOR"/>
    <property type="match status" value="1"/>
</dbReference>
<gene>
    <name evidence="6" type="ORF">RM590_01635</name>
</gene>
<proteinExistence type="predicted"/>